<dbReference type="Pfam" id="PF08241">
    <property type="entry name" value="Methyltransf_11"/>
    <property type="match status" value="1"/>
</dbReference>
<dbReference type="GO" id="GO:0008757">
    <property type="term" value="F:S-adenosylmethionine-dependent methyltransferase activity"/>
    <property type="evidence" value="ECO:0007669"/>
    <property type="project" value="InterPro"/>
</dbReference>
<dbReference type="Gene3D" id="3.40.50.150">
    <property type="entry name" value="Vaccinia Virus protein VP39"/>
    <property type="match status" value="1"/>
</dbReference>
<keyword evidence="1" id="KW-0808">Transferase</keyword>
<proteinExistence type="predicted"/>
<dbReference type="InterPro" id="IPR029063">
    <property type="entry name" value="SAM-dependent_MTases_sf"/>
</dbReference>
<dbReference type="SUPFAM" id="SSF53335">
    <property type="entry name" value="S-adenosyl-L-methionine-dependent methyltransferases"/>
    <property type="match status" value="1"/>
</dbReference>
<dbReference type="PANTHER" id="PTHR43861:SF3">
    <property type="entry name" value="PUTATIVE (AFU_ORTHOLOGUE AFUA_2G14390)-RELATED"/>
    <property type="match status" value="1"/>
</dbReference>
<name>A0A918U5U1_9ACTN</name>
<dbReference type="PANTHER" id="PTHR43861">
    <property type="entry name" value="TRANS-ACONITATE 2-METHYLTRANSFERASE-RELATED"/>
    <property type="match status" value="1"/>
</dbReference>
<dbReference type="AlphaFoldDB" id="A0A918U5U1"/>
<evidence type="ECO:0000256" key="1">
    <source>
        <dbReference type="ARBA" id="ARBA00022679"/>
    </source>
</evidence>
<dbReference type="InterPro" id="IPR013216">
    <property type="entry name" value="Methyltransf_11"/>
</dbReference>
<dbReference type="GO" id="GO:0032259">
    <property type="term" value="P:methylation"/>
    <property type="evidence" value="ECO:0007669"/>
    <property type="project" value="UniProtKB-KW"/>
</dbReference>
<keyword evidence="4" id="KW-1185">Reference proteome</keyword>
<sequence length="273" mass="29338">MQPLAPASRYCFENDPALLGAQHRCLAAAYDPITLPRLAAAGVTAGWRCLDAGSGGGSVARWLAARVGPTGHVLATDLVPPAPPPSPHPRLTVAAHDIRHDPLPEAAFDLIVARLLLQHLPERLEVLDRLVRALAPGGLLQVDELDTSYEPPLLTPDGRAARLYTKFLAARSAVFRAAGGDPHWGRHAPAALRAAGLTDLDPQPHILLRSAGSAVLELQVHHTHHLREQLIAAGMTEDELHRVRSLMRHPSFCAASSVLYSVQGRRPRADEAP</sequence>
<reference evidence="3" key="2">
    <citation type="submission" date="2020-09" db="EMBL/GenBank/DDBJ databases">
        <authorList>
            <person name="Sun Q."/>
            <person name="Ohkuma M."/>
        </authorList>
    </citation>
    <scope>NUCLEOTIDE SEQUENCE</scope>
    <source>
        <strain evidence="3">JCM 4790</strain>
    </source>
</reference>
<keyword evidence="3" id="KW-0489">Methyltransferase</keyword>
<reference evidence="3" key="1">
    <citation type="journal article" date="2014" name="Int. J. Syst. Evol. Microbiol.">
        <title>Complete genome sequence of Corynebacterium casei LMG S-19264T (=DSM 44701T), isolated from a smear-ripened cheese.</title>
        <authorList>
            <consortium name="US DOE Joint Genome Institute (JGI-PGF)"/>
            <person name="Walter F."/>
            <person name="Albersmeier A."/>
            <person name="Kalinowski J."/>
            <person name="Ruckert C."/>
        </authorList>
    </citation>
    <scope>NUCLEOTIDE SEQUENCE</scope>
    <source>
        <strain evidence="3">JCM 4790</strain>
    </source>
</reference>
<dbReference type="Proteomes" id="UP000619244">
    <property type="component" value="Unassembled WGS sequence"/>
</dbReference>
<feature type="domain" description="Methyltransferase type 11" evidence="2">
    <location>
        <begin position="50"/>
        <end position="140"/>
    </location>
</feature>
<accession>A0A918U5U1</accession>
<organism evidence="3 4">
    <name type="scientific">Streptomyces minutiscleroticus</name>
    <dbReference type="NCBI Taxonomy" id="68238"/>
    <lineage>
        <taxon>Bacteria</taxon>
        <taxon>Bacillati</taxon>
        <taxon>Actinomycetota</taxon>
        <taxon>Actinomycetes</taxon>
        <taxon>Kitasatosporales</taxon>
        <taxon>Streptomycetaceae</taxon>
        <taxon>Streptomyces</taxon>
    </lineage>
</organism>
<gene>
    <name evidence="3" type="ORF">GCM10010358_57960</name>
</gene>
<dbReference type="EMBL" id="BMVU01000036">
    <property type="protein sequence ID" value="GGX96548.1"/>
    <property type="molecule type" value="Genomic_DNA"/>
</dbReference>
<comment type="caution">
    <text evidence="3">The sequence shown here is derived from an EMBL/GenBank/DDBJ whole genome shotgun (WGS) entry which is preliminary data.</text>
</comment>
<dbReference type="RefSeq" id="WP_190193274.1">
    <property type="nucleotide sequence ID" value="NZ_BMVU01000036.1"/>
</dbReference>
<evidence type="ECO:0000259" key="2">
    <source>
        <dbReference type="Pfam" id="PF08241"/>
    </source>
</evidence>
<dbReference type="GO" id="GO:0017000">
    <property type="term" value="P:antibiotic biosynthetic process"/>
    <property type="evidence" value="ECO:0007669"/>
    <property type="project" value="UniProtKB-ARBA"/>
</dbReference>
<protein>
    <submittedName>
        <fullName evidence="3">Methyltransferase</fullName>
    </submittedName>
</protein>
<evidence type="ECO:0000313" key="4">
    <source>
        <dbReference type="Proteomes" id="UP000619244"/>
    </source>
</evidence>
<dbReference type="CDD" id="cd02440">
    <property type="entry name" value="AdoMet_MTases"/>
    <property type="match status" value="1"/>
</dbReference>
<evidence type="ECO:0000313" key="3">
    <source>
        <dbReference type="EMBL" id="GGX96548.1"/>
    </source>
</evidence>